<dbReference type="Gene3D" id="3.40.50.300">
    <property type="entry name" value="P-loop containing nucleotide triphosphate hydrolases"/>
    <property type="match status" value="1"/>
</dbReference>
<dbReference type="Pfam" id="PF00004">
    <property type="entry name" value="AAA"/>
    <property type="match status" value="1"/>
</dbReference>
<evidence type="ECO:0000259" key="5">
    <source>
        <dbReference type="SMART" id="SM00382"/>
    </source>
</evidence>
<dbReference type="InterPro" id="IPR003593">
    <property type="entry name" value="AAA+_ATPase"/>
</dbReference>
<dbReference type="PANTHER" id="PTHR43392">
    <property type="entry name" value="AAA-TYPE ATPASE FAMILY PROTEIN / ANKYRIN REPEAT FAMILY PROTEIN"/>
    <property type="match status" value="1"/>
</dbReference>
<keyword evidence="2" id="KW-0547">Nucleotide-binding</keyword>
<comment type="similarity">
    <text evidence="1">Belongs to the CbxX/CfxQ family.</text>
</comment>
<evidence type="ECO:0000256" key="2">
    <source>
        <dbReference type="ARBA" id="ARBA00022741"/>
    </source>
</evidence>
<evidence type="ECO:0000313" key="6">
    <source>
        <dbReference type="EMBL" id="GAA3807008.1"/>
    </source>
</evidence>
<evidence type="ECO:0000313" key="7">
    <source>
        <dbReference type="Proteomes" id="UP001501821"/>
    </source>
</evidence>
<dbReference type="PANTHER" id="PTHR43392:SF2">
    <property type="entry name" value="AAA-TYPE ATPASE FAMILY PROTEIN _ ANKYRIN REPEAT FAMILY PROTEIN"/>
    <property type="match status" value="1"/>
</dbReference>
<name>A0ABP7I5K4_9ACTN</name>
<dbReference type="InterPro" id="IPR000641">
    <property type="entry name" value="CbxX/CfxQ"/>
</dbReference>
<keyword evidence="7" id="KW-1185">Reference proteome</keyword>
<feature type="domain" description="AAA+ ATPase" evidence="5">
    <location>
        <begin position="275"/>
        <end position="410"/>
    </location>
</feature>
<feature type="compositionally biased region" description="Basic and acidic residues" evidence="4">
    <location>
        <begin position="537"/>
        <end position="547"/>
    </location>
</feature>
<dbReference type="Gene3D" id="1.10.8.60">
    <property type="match status" value="1"/>
</dbReference>
<dbReference type="InterPro" id="IPR041627">
    <property type="entry name" value="AAA_lid_6"/>
</dbReference>
<evidence type="ECO:0000256" key="3">
    <source>
        <dbReference type="ARBA" id="ARBA00022840"/>
    </source>
</evidence>
<dbReference type="EMBL" id="BAABAH010000002">
    <property type="protein sequence ID" value="GAA3807008.1"/>
    <property type="molecule type" value="Genomic_DNA"/>
</dbReference>
<organism evidence="6 7">
    <name type="scientific">Nocardioides panacisoli</name>
    <dbReference type="NCBI Taxonomy" id="627624"/>
    <lineage>
        <taxon>Bacteria</taxon>
        <taxon>Bacillati</taxon>
        <taxon>Actinomycetota</taxon>
        <taxon>Actinomycetes</taxon>
        <taxon>Propionibacteriales</taxon>
        <taxon>Nocardioidaceae</taxon>
        <taxon>Nocardioides</taxon>
    </lineage>
</organism>
<dbReference type="RefSeq" id="WP_344772459.1">
    <property type="nucleotide sequence ID" value="NZ_BAABAH010000002.1"/>
</dbReference>
<dbReference type="PRINTS" id="PR00819">
    <property type="entry name" value="CBXCFQXSUPER"/>
</dbReference>
<evidence type="ECO:0000256" key="4">
    <source>
        <dbReference type="SAM" id="MobiDB-lite"/>
    </source>
</evidence>
<protein>
    <recommendedName>
        <fullName evidence="5">AAA+ ATPase domain-containing protein</fullName>
    </recommendedName>
</protein>
<proteinExistence type="inferred from homology"/>
<feature type="compositionally biased region" description="Basic and acidic residues" evidence="4">
    <location>
        <begin position="212"/>
        <end position="228"/>
    </location>
</feature>
<dbReference type="Proteomes" id="UP001501821">
    <property type="component" value="Unassembled WGS sequence"/>
</dbReference>
<comment type="caution">
    <text evidence="6">The sequence shown here is derived from an EMBL/GenBank/DDBJ whole genome shotgun (WGS) entry which is preliminary data.</text>
</comment>
<feature type="region of interest" description="Disordered" evidence="4">
    <location>
        <begin position="486"/>
        <end position="547"/>
    </location>
</feature>
<feature type="region of interest" description="Disordered" evidence="4">
    <location>
        <begin position="172"/>
        <end position="228"/>
    </location>
</feature>
<evidence type="ECO:0000256" key="1">
    <source>
        <dbReference type="ARBA" id="ARBA00010378"/>
    </source>
</evidence>
<dbReference type="SUPFAM" id="SSF52540">
    <property type="entry name" value="P-loop containing nucleoside triphosphate hydrolases"/>
    <property type="match status" value="1"/>
</dbReference>
<dbReference type="InterPro" id="IPR027417">
    <property type="entry name" value="P-loop_NTPase"/>
</dbReference>
<dbReference type="InterPro" id="IPR050773">
    <property type="entry name" value="CbxX/CfxQ_RuBisCO_ESX"/>
</dbReference>
<dbReference type="CDD" id="cd00009">
    <property type="entry name" value="AAA"/>
    <property type="match status" value="1"/>
</dbReference>
<dbReference type="Pfam" id="PF17866">
    <property type="entry name" value="AAA_lid_6"/>
    <property type="match status" value="1"/>
</dbReference>
<feature type="compositionally biased region" description="Acidic residues" evidence="4">
    <location>
        <begin position="487"/>
        <end position="499"/>
    </location>
</feature>
<sequence>MSTLREALDGLARAARDAGLDDAAATAEGEALAATVAERSKGAFVPWGEQTGRTGSAAEAFFAAAKQGNRFRAGPTPLMNQLLLEKSDHAGDYAAALTDVAVTAQSLGEPGPDARGAAATILAAQAGAPMAPAPTVPVGSTPVPRQPAPGIGDEMLDQVRAMGEQVRRQLEAMGGNSPGGFEPRLQGDLAPQPPGSPPVEERGAPAPSLETKAAEPDKPAEPEKPAEPVKTVEELLAELDGLTGLKDVKDEIHRQAAVLRVEGLRKKAGLESPTLTRHMVFNGNPGTGKTTVARLVAGIYRALGLLSKGQLVECDRSELVAGYLGQTAQKTADLVKSAEGGVLFIDEAYSLSGDQYGKEAIDTLVKEMEDHRDDLVVIVAGYPLPMAIFISENPGLESRFRTTIDFADYSDDELVEIFSGMAAKADYDAGDDVVARLRELLKNVERGSSFGNARYVRNMLEAAIGQHAWRLRDVTDPTLDQLRTLEPEDLVEQKEEDEPAVAADGTLVPPDNPEPAQPVDIGDPGSEPVEPGPPPATEDKPEALEES</sequence>
<gene>
    <name evidence="6" type="ORF">GCM10022242_07470</name>
</gene>
<accession>A0ABP7I5K4</accession>
<dbReference type="SMART" id="SM00382">
    <property type="entry name" value="AAA"/>
    <property type="match status" value="1"/>
</dbReference>
<keyword evidence="3" id="KW-0067">ATP-binding</keyword>
<reference evidence="7" key="1">
    <citation type="journal article" date="2019" name="Int. J. Syst. Evol. Microbiol.">
        <title>The Global Catalogue of Microorganisms (GCM) 10K type strain sequencing project: providing services to taxonomists for standard genome sequencing and annotation.</title>
        <authorList>
            <consortium name="The Broad Institute Genomics Platform"/>
            <consortium name="The Broad Institute Genome Sequencing Center for Infectious Disease"/>
            <person name="Wu L."/>
            <person name="Ma J."/>
        </authorList>
    </citation>
    <scope>NUCLEOTIDE SEQUENCE [LARGE SCALE GENOMIC DNA]</scope>
    <source>
        <strain evidence="7">JCM 16953</strain>
    </source>
</reference>
<dbReference type="InterPro" id="IPR003959">
    <property type="entry name" value="ATPase_AAA_core"/>
</dbReference>